<dbReference type="GO" id="GO:0016020">
    <property type="term" value="C:membrane"/>
    <property type="evidence" value="ECO:0007669"/>
    <property type="project" value="UniProtKB-SubCell"/>
</dbReference>
<feature type="transmembrane region" description="Helical" evidence="5">
    <location>
        <begin position="344"/>
        <end position="368"/>
    </location>
</feature>
<dbReference type="Proteomes" id="UP000263900">
    <property type="component" value="Chromosome"/>
</dbReference>
<evidence type="ECO:0000313" key="7">
    <source>
        <dbReference type="Proteomes" id="UP000263900"/>
    </source>
</evidence>
<keyword evidence="4 5" id="KW-0472">Membrane</keyword>
<comment type="subcellular location">
    <subcellularLocation>
        <location evidence="1">Membrane</location>
        <topology evidence="1">Multi-pass membrane protein</topology>
    </subcellularLocation>
</comment>
<feature type="transmembrane region" description="Helical" evidence="5">
    <location>
        <begin position="492"/>
        <end position="512"/>
    </location>
</feature>
<dbReference type="AlphaFoldDB" id="A0A3B7MK55"/>
<protein>
    <recommendedName>
        <fullName evidence="8">Recombinase</fullName>
    </recommendedName>
</protein>
<accession>A0A3B7MK55</accession>
<evidence type="ECO:0000256" key="1">
    <source>
        <dbReference type="ARBA" id="ARBA00004141"/>
    </source>
</evidence>
<name>A0A3B7MK55_9BACT</name>
<gene>
    <name evidence="6" type="ORF">D3H65_12940</name>
</gene>
<feature type="transmembrane region" description="Helical" evidence="5">
    <location>
        <begin position="604"/>
        <end position="634"/>
    </location>
</feature>
<evidence type="ECO:0000256" key="4">
    <source>
        <dbReference type="ARBA" id="ARBA00023136"/>
    </source>
</evidence>
<keyword evidence="2 5" id="KW-0812">Transmembrane</keyword>
<evidence type="ECO:0000256" key="5">
    <source>
        <dbReference type="SAM" id="Phobius"/>
    </source>
</evidence>
<feature type="transmembrane region" description="Helical" evidence="5">
    <location>
        <begin position="445"/>
        <end position="463"/>
    </location>
</feature>
<evidence type="ECO:0008006" key="8">
    <source>
        <dbReference type="Google" id="ProtNLM"/>
    </source>
</evidence>
<reference evidence="6 7" key="1">
    <citation type="submission" date="2018-09" db="EMBL/GenBank/DDBJ databases">
        <title>Genome sequencing of strain 6GH32-13.</title>
        <authorList>
            <person name="Weon H.-Y."/>
            <person name="Heo J."/>
            <person name="Kwon S.-W."/>
        </authorList>
    </citation>
    <scope>NUCLEOTIDE SEQUENCE [LARGE SCALE GENOMIC DNA]</scope>
    <source>
        <strain evidence="6 7">5GH32-13</strain>
    </source>
</reference>
<dbReference type="OrthoDB" id="5688397at2"/>
<dbReference type="Gene3D" id="1.20.1080.10">
    <property type="entry name" value="Glycerol uptake facilitator protein"/>
    <property type="match status" value="1"/>
</dbReference>
<keyword evidence="7" id="KW-1185">Reference proteome</keyword>
<feature type="transmembrane region" description="Helical" evidence="5">
    <location>
        <begin position="546"/>
        <end position="567"/>
    </location>
</feature>
<dbReference type="KEGG" id="pseg:D3H65_12940"/>
<evidence type="ECO:0000313" key="6">
    <source>
        <dbReference type="EMBL" id="AXY74834.1"/>
    </source>
</evidence>
<dbReference type="RefSeq" id="WP_119050717.1">
    <property type="nucleotide sequence ID" value="NZ_CP032157.1"/>
</dbReference>
<evidence type="ECO:0000256" key="2">
    <source>
        <dbReference type="ARBA" id="ARBA00022692"/>
    </source>
</evidence>
<evidence type="ECO:0000256" key="3">
    <source>
        <dbReference type="ARBA" id="ARBA00022989"/>
    </source>
</evidence>
<sequence>MKIRKKKKVDPFTQFLENKTSVSLKDRETALDYLVAFMRLIRPKTDKPGEAVQNFGKTVFFLQENPAVVSELRIAILAQLINSNLLPLLTESGITVSRGAGRELYARFKHKLLPALQDPNDFLYAMDRMFYRKNDYEWVEQIGHNLWVQFFEMIGLSFHGREPVITRQALVALQVLSAGVAQLGWENAIVKNAPFKEAQDDNPFAVQQYLVYELKELLQNNGSHEAVRTLLQRIRQVFEEDLQVVQYIRDQTAERGASLSQTFILFQLEQKLDRMQLVLEIVDVDQQMDTSRLASLFMKVIRYENRKNSVWEFLSQTTGYLAYQIAEHKTKKGNKYITSSPLEYWKMIGSAMWGGFIVCFVAIFKILLGKVHMAPFWHGFVYSVNYSVGFVAIEETKSTLATKQPAFTASAVAGTLDTRKGDNTPNLYNLAVTVSKVSRSQMASFIGNLIIVFPVTFLLAWLYDICFGKPMVGGEVAMKLLEAQHPWHSLSLLYACNTGVFLFLSGIIAGYVQNKVNYGRIGRRLTAHPFLRQYVSKTRLQRIAHYLEGHAGSLAGNISLGFFLGMATTAGDLFGIGFDIRHITIAAANTSIGLYGVGWNNVSFSYMAIVVCGVLGIGFLNFLVSFSLAFIVAVRSRGIKLRDYPEFLGILWKFFRSHPLDFFRPRRRLTPN</sequence>
<dbReference type="EMBL" id="CP032157">
    <property type="protein sequence ID" value="AXY74834.1"/>
    <property type="molecule type" value="Genomic_DNA"/>
</dbReference>
<dbReference type="InterPro" id="IPR023271">
    <property type="entry name" value="Aquaporin-like"/>
</dbReference>
<proteinExistence type="predicted"/>
<keyword evidence="3 5" id="KW-1133">Transmembrane helix</keyword>
<feature type="transmembrane region" description="Helical" evidence="5">
    <location>
        <begin position="374"/>
        <end position="393"/>
    </location>
</feature>
<dbReference type="Pfam" id="PF10136">
    <property type="entry name" value="SpecificRecomb"/>
    <property type="match status" value="1"/>
</dbReference>
<organism evidence="6 7">
    <name type="scientific">Paraflavitalea soli</name>
    <dbReference type="NCBI Taxonomy" id="2315862"/>
    <lineage>
        <taxon>Bacteria</taxon>
        <taxon>Pseudomonadati</taxon>
        <taxon>Bacteroidota</taxon>
        <taxon>Chitinophagia</taxon>
        <taxon>Chitinophagales</taxon>
        <taxon>Chitinophagaceae</taxon>
        <taxon>Paraflavitalea</taxon>
    </lineage>
</organism>
<dbReference type="InterPro" id="IPR011385">
    <property type="entry name" value="Site-sp_rcmbase"/>
</dbReference>